<keyword evidence="3" id="KW-1185">Reference proteome</keyword>
<organism evidence="2 3">
    <name type="scientific">Aduncisulcus paluster</name>
    <dbReference type="NCBI Taxonomy" id="2918883"/>
    <lineage>
        <taxon>Eukaryota</taxon>
        <taxon>Metamonada</taxon>
        <taxon>Carpediemonas-like organisms</taxon>
        <taxon>Aduncisulcus</taxon>
    </lineage>
</organism>
<proteinExistence type="predicted"/>
<evidence type="ECO:0000259" key="1">
    <source>
        <dbReference type="PROSITE" id="PS50878"/>
    </source>
</evidence>
<sequence length="518" mass="57896">MAKQGLEDSIRLSSEDRWKYHMRSLKEGSRKEYGYVRKGLEKAAGNGIDLTIGELNCKEEVGHGRTDLQSEHGERISTWNCMIQCFRDLKKAISLPGASAPPDVLTRYVSRYSGPESDPPEFPACTARTDLFACESISVMEVRNALQNITHSAAGPDKVTWRAMKTISAATWELIADGATGIAIDLSDAFMILPLVERYTAQIDSRGSAPADVEPFSIRLIPGEKFTLSSGRRVNNAHKTFLKTEIKRLSDLGLIVKSMNSFYSPVVIVAKKNGSQRLCIDYRILNSITVPFQFPLPRIDDILDSLEGKKVFGTLDFSNGFNLIPIHPDCQLFTAFRTPTGIYHYTCMPFGLRNAPAHFQYTMQAVFGDLMADDRCIIYMDDILVLGTSQDDFVHNLRTILERCGEVGLVINFEKCRLGFEQVEFLGYTISAQGKAIAPGRIITAIDNLRTPTSKRDVKRAMIPTLVAVPDNMSSCFVVRVFNRKLSTWIWSQGGDELLSSMFSDLTTSEAYDLHHRL</sequence>
<evidence type="ECO:0000313" key="2">
    <source>
        <dbReference type="EMBL" id="GKT35816.1"/>
    </source>
</evidence>
<reference evidence="2" key="1">
    <citation type="submission" date="2022-03" db="EMBL/GenBank/DDBJ databases">
        <title>Draft genome sequence of Aduncisulcus paluster, a free-living microaerophilic Fornicata.</title>
        <authorList>
            <person name="Yuyama I."/>
            <person name="Kume K."/>
            <person name="Tamura T."/>
            <person name="Inagaki Y."/>
            <person name="Hashimoto T."/>
        </authorList>
    </citation>
    <scope>NUCLEOTIDE SEQUENCE</scope>
    <source>
        <strain evidence="2">NY0171</strain>
    </source>
</reference>
<protein>
    <recommendedName>
        <fullName evidence="1">Reverse transcriptase domain-containing protein</fullName>
    </recommendedName>
</protein>
<dbReference type="EMBL" id="BQXS01011075">
    <property type="protein sequence ID" value="GKT35816.1"/>
    <property type="molecule type" value="Genomic_DNA"/>
</dbReference>
<dbReference type="PANTHER" id="PTHR24559:SF435">
    <property type="entry name" value="RIBONUCLEASE H"/>
    <property type="match status" value="1"/>
</dbReference>
<dbReference type="InterPro" id="IPR043502">
    <property type="entry name" value="DNA/RNA_pol_sf"/>
</dbReference>
<accession>A0ABQ5KTN1</accession>
<evidence type="ECO:0000313" key="3">
    <source>
        <dbReference type="Proteomes" id="UP001057375"/>
    </source>
</evidence>
<comment type="caution">
    <text evidence="2">The sequence shown here is derived from an EMBL/GenBank/DDBJ whole genome shotgun (WGS) entry which is preliminary data.</text>
</comment>
<name>A0ABQ5KTN1_9EUKA</name>
<feature type="domain" description="Reverse transcriptase" evidence="1">
    <location>
        <begin position="250"/>
        <end position="430"/>
    </location>
</feature>
<dbReference type="PROSITE" id="PS50878">
    <property type="entry name" value="RT_POL"/>
    <property type="match status" value="1"/>
</dbReference>
<dbReference type="InterPro" id="IPR043128">
    <property type="entry name" value="Rev_trsase/Diguanyl_cyclase"/>
</dbReference>
<dbReference type="PANTHER" id="PTHR24559">
    <property type="entry name" value="TRANSPOSON TY3-I GAG-POL POLYPROTEIN"/>
    <property type="match status" value="1"/>
</dbReference>
<dbReference type="Pfam" id="PF00078">
    <property type="entry name" value="RVT_1"/>
    <property type="match status" value="1"/>
</dbReference>
<gene>
    <name evidence="2" type="ORF">ADUPG1_008896</name>
</gene>
<dbReference type="Proteomes" id="UP001057375">
    <property type="component" value="Unassembled WGS sequence"/>
</dbReference>
<dbReference type="InterPro" id="IPR053134">
    <property type="entry name" value="RNA-dir_DNA_polymerase"/>
</dbReference>
<dbReference type="CDD" id="cd01647">
    <property type="entry name" value="RT_LTR"/>
    <property type="match status" value="1"/>
</dbReference>
<dbReference type="Gene3D" id="3.30.70.270">
    <property type="match status" value="1"/>
</dbReference>
<dbReference type="InterPro" id="IPR000477">
    <property type="entry name" value="RT_dom"/>
</dbReference>
<dbReference type="SUPFAM" id="SSF56672">
    <property type="entry name" value="DNA/RNA polymerases"/>
    <property type="match status" value="1"/>
</dbReference>
<dbReference type="Gene3D" id="3.10.10.10">
    <property type="entry name" value="HIV Type 1 Reverse Transcriptase, subunit A, domain 1"/>
    <property type="match status" value="1"/>
</dbReference>